<dbReference type="InterPro" id="IPR036875">
    <property type="entry name" value="Znf_CCHC_sf"/>
</dbReference>
<evidence type="ECO:0000313" key="2">
    <source>
        <dbReference type="EMBL" id="EGG08081.1"/>
    </source>
</evidence>
<protein>
    <recommendedName>
        <fullName evidence="4">CCHC-type domain-containing protein</fullName>
    </recommendedName>
</protein>
<dbReference type="GO" id="GO:0003676">
    <property type="term" value="F:nucleic acid binding"/>
    <property type="evidence" value="ECO:0007669"/>
    <property type="project" value="InterPro"/>
</dbReference>
<organism evidence="3">
    <name type="scientific">Melampsora larici-populina (strain 98AG31 / pathotype 3-4-7)</name>
    <name type="common">Poplar leaf rust fungus</name>
    <dbReference type="NCBI Taxonomy" id="747676"/>
    <lineage>
        <taxon>Eukaryota</taxon>
        <taxon>Fungi</taxon>
        <taxon>Dikarya</taxon>
        <taxon>Basidiomycota</taxon>
        <taxon>Pucciniomycotina</taxon>
        <taxon>Pucciniomycetes</taxon>
        <taxon>Pucciniales</taxon>
        <taxon>Melampsoraceae</taxon>
        <taxon>Melampsora</taxon>
    </lineage>
</organism>
<evidence type="ECO:0000256" key="1">
    <source>
        <dbReference type="ARBA" id="ARBA00022664"/>
    </source>
</evidence>
<dbReference type="Proteomes" id="UP000001072">
    <property type="component" value="Unassembled WGS sequence"/>
</dbReference>
<dbReference type="SUPFAM" id="SSF57756">
    <property type="entry name" value="Retrovirus zinc finger-like domains"/>
    <property type="match status" value="1"/>
</dbReference>
<dbReference type="HOGENOM" id="CLU_1098699_0_0_1"/>
<keyword evidence="1" id="KW-0507">mRNA processing</keyword>
<evidence type="ECO:0000313" key="3">
    <source>
        <dbReference type="Proteomes" id="UP000001072"/>
    </source>
</evidence>
<dbReference type="EMBL" id="GL883102">
    <property type="protein sequence ID" value="EGG08081.1"/>
    <property type="molecule type" value="Genomic_DNA"/>
</dbReference>
<reference evidence="3" key="1">
    <citation type="journal article" date="2011" name="Proc. Natl. Acad. Sci. U.S.A.">
        <title>Obligate biotrophy features unraveled by the genomic analysis of rust fungi.</title>
        <authorList>
            <person name="Duplessis S."/>
            <person name="Cuomo C.A."/>
            <person name="Lin Y.-C."/>
            <person name="Aerts A."/>
            <person name="Tisserant E."/>
            <person name="Veneault-Fourrey C."/>
            <person name="Joly D.L."/>
            <person name="Hacquard S."/>
            <person name="Amselem J."/>
            <person name="Cantarel B.L."/>
            <person name="Chiu R."/>
            <person name="Coutinho P.M."/>
            <person name="Feau N."/>
            <person name="Field M."/>
            <person name="Frey P."/>
            <person name="Gelhaye E."/>
            <person name="Goldberg J."/>
            <person name="Grabherr M.G."/>
            <person name="Kodira C.D."/>
            <person name="Kohler A."/>
            <person name="Kuees U."/>
            <person name="Lindquist E.A."/>
            <person name="Lucas S.M."/>
            <person name="Mago R."/>
            <person name="Mauceli E."/>
            <person name="Morin E."/>
            <person name="Murat C."/>
            <person name="Pangilinan J.L."/>
            <person name="Park R."/>
            <person name="Pearson M."/>
            <person name="Quesneville H."/>
            <person name="Rouhier N."/>
            <person name="Sakthikumar S."/>
            <person name="Salamov A.A."/>
            <person name="Schmutz J."/>
            <person name="Selles B."/>
            <person name="Shapiro H."/>
            <person name="Tanguay P."/>
            <person name="Tuskan G.A."/>
            <person name="Henrissat B."/>
            <person name="Van de Peer Y."/>
            <person name="Rouze P."/>
            <person name="Ellis J.G."/>
            <person name="Dodds P.N."/>
            <person name="Schein J.E."/>
            <person name="Zhong S."/>
            <person name="Hamelin R.C."/>
            <person name="Grigoriev I.V."/>
            <person name="Szabo L.J."/>
            <person name="Martin F."/>
        </authorList>
    </citation>
    <scope>NUCLEOTIDE SEQUENCE [LARGE SCALE GENOMIC DNA]</scope>
    <source>
        <strain evidence="3">98AG31 / pathotype 3-4-7</strain>
    </source>
</reference>
<dbReference type="InParanoid" id="F4RHT4"/>
<dbReference type="GO" id="GO:0006397">
    <property type="term" value="P:mRNA processing"/>
    <property type="evidence" value="ECO:0007669"/>
    <property type="project" value="UniProtKB-KW"/>
</dbReference>
<evidence type="ECO:0008006" key="4">
    <source>
        <dbReference type="Google" id="ProtNLM"/>
    </source>
</evidence>
<keyword evidence="3" id="KW-1185">Reference proteome</keyword>
<dbReference type="KEGG" id="mlr:MELLADRAFT_62157"/>
<dbReference type="GeneID" id="18929856"/>
<dbReference type="GO" id="GO:0008270">
    <property type="term" value="F:zinc ion binding"/>
    <property type="evidence" value="ECO:0007669"/>
    <property type="project" value="InterPro"/>
</dbReference>
<sequence>MMHQDMQNPTLADIIWYERLSHRDKTDTLPLDISPDAHPFVRAGEDQCFYCSLFGHRQVSCPMREAHQKGKSLAGKNIGRQALPLGQWRRVKNGKTYSVDMLGSKTHPIQPVVTDGLTTSNAPITLTSVNQPPASYVPDFSTSSVHPPLSPGLSSSDEEYLAQMIADMDANSDPMDEGPVHADRADDIILLDENECCDIYGDSMAIEVAPIARPVPNTQDVNMLVDDCTVIPEDDGPPVATSILSVRNQLTFGGRMRVLHGGGESSPLHLQSFLIANTQL</sequence>
<dbReference type="RefSeq" id="XP_007408846.1">
    <property type="nucleotide sequence ID" value="XM_007408784.1"/>
</dbReference>
<proteinExistence type="predicted"/>
<name>F4RHT4_MELLP</name>
<dbReference type="VEuPathDB" id="FungiDB:MELLADRAFT_62157"/>
<accession>F4RHT4</accession>
<gene>
    <name evidence="2" type="ORF">MELLADRAFT_62157</name>
</gene>
<dbReference type="AlphaFoldDB" id="F4RHT4"/>